<name>A0A834MIB9_RHYFE</name>
<evidence type="ECO:0000256" key="1">
    <source>
        <dbReference type="SAM" id="SignalP"/>
    </source>
</evidence>
<evidence type="ECO:0000313" key="2">
    <source>
        <dbReference type="EMBL" id="KAF7284666.1"/>
    </source>
</evidence>
<accession>A0A834MIB9</accession>
<feature type="chain" id="PRO_5032573194" description="Secreted protein" evidence="1">
    <location>
        <begin position="19"/>
        <end position="77"/>
    </location>
</feature>
<dbReference type="EMBL" id="JAACXV010000073">
    <property type="protein sequence ID" value="KAF7284666.1"/>
    <property type="molecule type" value="Genomic_DNA"/>
</dbReference>
<dbReference type="AlphaFoldDB" id="A0A834MIB9"/>
<feature type="signal peptide" evidence="1">
    <location>
        <begin position="1"/>
        <end position="18"/>
    </location>
</feature>
<proteinExistence type="predicted"/>
<protein>
    <recommendedName>
        <fullName evidence="4">Secreted protein</fullName>
    </recommendedName>
</protein>
<gene>
    <name evidence="2" type="ORF">GWI33_021850</name>
</gene>
<keyword evidence="1" id="KW-0732">Signal</keyword>
<organism evidence="2 3">
    <name type="scientific">Rhynchophorus ferrugineus</name>
    <name type="common">Red palm weevil</name>
    <name type="synonym">Curculio ferrugineus</name>
    <dbReference type="NCBI Taxonomy" id="354439"/>
    <lineage>
        <taxon>Eukaryota</taxon>
        <taxon>Metazoa</taxon>
        <taxon>Ecdysozoa</taxon>
        <taxon>Arthropoda</taxon>
        <taxon>Hexapoda</taxon>
        <taxon>Insecta</taxon>
        <taxon>Pterygota</taxon>
        <taxon>Neoptera</taxon>
        <taxon>Endopterygota</taxon>
        <taxon>Coleoptera</taxon>
        <taxon>Polyphaga</taxon>
        <taxon>Cucujiformia</taxon>
        <taxon>Curculionidae</taxon>
        <taxon>Dryophthorinae</taxon>
        <taxon>Rhynchophorus</taxon>
    </lineage>
</organism>
<reference evidence="2" key="1">
    <citation type="submission" date="2020-08" db="EMBL/GenBank/DDBJ databases">
        <title>Genome sequencing and assembly of the red palm weevil Rhynchophorus ferrugineus.</title>
        <authorList>
            <person name="Dias G.B."/>
            <person name="Bergman C.M."/>
            <person name="Manee M."/>
        </authorList>
    </citation>
    <scope>NUCLEOTIDE SEQUENCE</scope>
    <source>
        <strain evidence="2">AA-2017</strain>
        <tissue evidence="2">Whole larva</tissue>
    </source>
</reference>
<evidence type="ECO:0000313" key="3">
    <source>
        <dbReference type="Proteomes" id="UP000625711"/>
    </source>
</evidence>
<keyword evidence="3" id="KW-1185">Reference proteome</keyword>
<sequence length="77" mass="8579">MRPFPLAWHLDFTLLSSATCDAGRHPLGTRIGLQHASRPSLILSSVEYSFICNRRRSNHALLCRYSSIFTDSEAGAT</sequence>
<dbReference type="Proteomes" id="UP000625711">
    <property type="component" value="Unassembled WGS sequence"/>
</dbReference>
<comment type="caution">
    <text evidence="2">The sequence shown here is derived from an EMBL/GenBank/DDBJ whole genome shotgun (WGS) entry which is preliminary data.</text>
</comment>
<evidence type="ECO:0008006" key="4">
    <source>
        <dbReference type="Google" id="ProtNLM"/>
    </source>
</evidence>